<dbReference type="RefSeq" id="WP_232005628.1">
    <property type="nucleotide sequence ID" value="NZ_LT907975.1"/>
</dbReference>
<evidence type="ECO:0000256" key="6">
    <source>
        <dbReference type="PROSITE-ProRule" id="PRU00169"/>
    </source>
</evidence>
<proteinExistence type="predicted"/>
<dbReference type="FunFam" id="3.40.50.2300:FF:000018">
    <property type="entry name" value="DNA-binding transcriptional regulator NtrC"/>
    <property type="match status" value="1"/>
</dbReference>
<dbReference type="GO" id="GO:0000156">
    <property type="term" value="F:phosphorelay response regulator activity"/>
    <property type="evidence" value="ECO:0007669"/>
    <property type="project" value="TreeGrafter"/>
</dbReference>
<accession>A0A2C8FC74</accession>
<dbReference type="SMART" id="SM00448">
    <property type="entry name" value="REC"/>
    <property type="match status" value="1"/>
</dbReference>
<keyword evidence="1 6" id="KW-0597">Phosphoprotein</keyword>
<organism evidence="9 10">
    <name type="scientific">Pseudodesulfovibrio profundus</name>
    <dbReference type="NCBI Taxonomy" id="57320"/>
    <lineage>
        <taxon>Bacteria</taxon>
        <taxon>Pseudomonadati</taxon>
        <taxon>Thermodesulfobacteriota</taxon>
        <taxon>Desulfovibrionia</taxon>
        <taxon>Desulfovibrionales</taxon>
        <taxon>Desulfovibrionaceae</taxon>
    </lineage>
</organism>
<dbReference type="PROSITE" id="PS50110">
    <property type="entry name" value="RESPONSE_REGULATORY"/>
    <property type="match status" value="1"/>
</dbReference>
<evidence type="ECO:0000256" key="2">
    <source>
        <dbReference type="ARBA" id="ARBA00023012"/>
    </source>
</evidence>
<dbReference type="Proteomes" id="UP000219215">
    <property type="component" value="Chromosome DPRO"/>
</dbReference>
<dbReference type="InterPro" id="IPR001789">
    <property type="entry name" value="Sig_transdc_resp-reg_receiver"/>
</dbReference>
<gene>
    <name evidence="9" type="ORF">DPRO_3316</name>
</gene>
<evidence type="ECO:0000259" key="8">
    <source>
        <dbReference type="PROSITE" id="PS50110"/>
    </source>
</evidence>
<feature type="domain" description="Response regulatory" evidence="8">
    <location>
        <begin position="12"/>
        <end position="126"/>
    </location>
</feature>
<dbReference type="GO" id="GO:0006355">
    <property type="term" value="P:regulation of DNA-templated transcription"/>
    <property type="evidence" value="ECO:0007669"/>
    <property type="project" value="TreeGrafter"/>
</dbReference>
<evidence type="ECO:0000313" key="9">
    <source>
        <dbReference type="EMBL" id="SOB60228.1"/>
    </source>
</evidence>
<dbReference type="SUPFAM" id="SSF52172">
    <property type="entry name" value="CheY-like"/>
    <property type="match status" value="1"/>
</dbReference>
<dbReference type="KEGG" id="pprf:DPRO_3316"/>
<keyword evidence="4" id="KW-0238">DNA-binding</keyword>
<keyword evidence="7" id="KW-0175">Coiled coil</keyword>
<keyword evidence="2" id="KW-0902">Two-component regulatory system</keyword>
<keyword evidence="5" id="KW-0804">Transcription</keyword>
<dbReference type="InterPro" id="IPR011006">
    <property type="entry name" value="CheY-like_superfamily"/>
</dbReference>
<keyword evidence="3" id="KW-0805">Transcription regulation</keyword>
<evidence type="ECO:0000256" key="4">
    <source>
        <dbReference type="ARBA" id="ARBA00023125"/>
    </source>
</evidence>
<dbReference type="Pfam" id="PF00072">
    <property type="entry name" value="Response_reg"/>
    <property type="match status" value="1"/>
</dbReference>
<keyword evidence="10" id="KW-1185">Reference proteome</keyword>
<feature type="modified residue" description="4-aspartylphosphate" evidence="6">
    <location>
        <position position="61"/>
    </location>
</feature>
<evidence type="ECO:0000256" key="1">
    <source>
        <dbReference type="ARBA" id="ARBA00022553"/>
    </source>
</evidence>
<dbReference type="GO" id="GO:0032993">
    <property type="term" value="C:protein-DNA complex"/>
    <property type="evidence" value="ECO:0007669"/>
    <property type="project" value="TreeGrafter"/>
</dbReference>
<dbReference type="GO" id="GO:0000976">
    <property type="term" value="F:transcription cis-regulatory region binding"/>
    <property type="evidence" value="ECO:0007669"/>
    <property type="project" value="TreeGrafter"/>
</dbReference>
<name>A0A2C8FC74_9BACT</name>
<dbReference type="EMBL" id="LT907975">
    <property type="protein sequence ID" value="SOB60228.1"/>
    <property type="molecule type" value="Genomic_DNA"/>
</dbReference>
<dbReference type="Gene3D" id="3.40.50.2300">
    <property type="match status" value="1"/>
</dbReference>
<dbReference type="PANTHER" id="PTHR48111">
    <property type="entry name" value="REGULATOR OF RPOS"/>
    <property type="match status" value="1"/>
</dbReference>
<dbReference type="GO" id="GO:0005829">
    <property type="term" value="C:cytosol"/>
    <property type="evidence" value="ECO:0007669"/>
    <property type="project" value="TreeGrafter"/>
</dbReference>
<protein>
    <submittedName>
        <fullName evidence="9">Response regulator receiver protein</fullName>
    </submittedName>
</protein>
<dbReference type="InterPro" id="IPR039420">
    <property type="entry name" value="WalR-like"/>
</dbReference>
<evidence type="ECO:0000313" key="10">
    <source>
        <dbReference type="Proteomes" id="UP000219215"/>
    </source>
</evidence>
<sequence length="150" mass="16667">MKQKMEVTVSARILLVDDEQGFTETMAKRLSKRGYDVTTALDGQSGIDILSEKTIDVVVLDVKMPVMDGMETLKAMKSAHPLVEVIMLTGHATVETAIEGMKSGAFDYMMKPCDMNELISKITEAHDKKQGQENKILEARARHIALRRGD</sequence>
<dbReference type="PANTHER" id="PTHR48111:SF40">
    <property type="entry name" value="PHOSPHATE REGULON TRANSCRIPTIONAL REGULATORY PROTEIN PHOB"/>
    <property type="match status" value="1"/>
</dbReference>
<reference evidence="10" key="1">
    <citation type="submission" date="2017-09" db="EMBL/GenBank/DDBJ databases">
        <authorList>
            <person name="Regsiter A."/>
            <person name="William W."/>
        </authorList>
    </citation>
    <scope>NUCLEOTIDE SEQUENCE [LARGE SCALE GENOMIC DNA]</scope>
    <source>
        <strain evidence="10">500-1</strain>
    </source>
</reference>
<evidence type="ECO:0000256" key="7">
    <source>
        <dbReference type="SAM" id="Coils"/>
    </source>
</evidence>
<feature type="coiled-coil region" evidence="7">
    <location>
        <begin position="115"/>
        <end position="142"/>
    </location>
</feature>
<dbReference type="AlphaFoldDB" id="A0A2C8FC74"/>
<evidence type="ECO:0000256" key="5">
    <source>
        <dbReference type="ARBA" id="ARBA00023163"/>
    </source>
</evidence>
<evidence type="ECO:0000256" key="3">
    <source>
        <dbReference type="ARBA" id="ARBA00023015"/>
    </source>
</evidence>